<keyword evidence="4" id="KW-0808">Transferase</keyword>
<dbReference type="InterPro" id="IPR004299">
    <property type="entry name" value="MBOAT_fam"/>
</dbReference>
<evidence type="ECO:0000256" key="3">
    <source>
        <dbReference type="ARBA" id="ARBA00010323"/>
    </source>
</evidence>
<comment type="pathway">
    <text evidence="9">Phospholipid metabolism.</text>
</comment>
<feature type="transmembrane region" description="Helical" evidence="11">
    <location>
        <begin position="51"/>
        <end position="67"/>
    </location>
</feature>
<dbReference type="OrthoDB" id="7663182at2759"/>
<keyword evidence="7 11" id="KW-0472">Membrane</keyword>
<dbReference type="AlphaFoldDB" id="A0A368GR42"/>
<evidence type="ECO:0000256" key="10">
    <source>
        <dbReference type="ARBA" id="ARBA00093678"/>
    </source>
</evidence>
<evidence type="ECO:0000313" key="12">
    <source>
        <dbReference type="EMBL" id="RCN46841.1"/>
    </source>
</evidence>
<feature type="transmembrane region" description="Helical" evidence="11">
    <location>
        <begin position="387"/>
        <end position="409"/>
    </location>
</feature>
<keyword evidence="6 11" id="KW-1133">Transmembrane helix</keyword>
<comment type="caution">
    <text evidence="12">The sequence shown here is derived from an EMBL/GenBank/DDBJ whole genome shotgun (WGS) entry which is preliminary data.</text>
</comment>
<keyword evidence="8" id="KW-0012">Acyltransferase</keyword>
<dbReference type="STRING" id="29170.A0A368GR42"/>
<dbReference type="PANTHER" id="PTHR13906:SF16">
    <property type="entry name" value="LYSOPHOSPHOLIPID ACYLTRANSFERASE 7"/>
    <property type="match status" value="1"/>
</dbReference>
<feature type="transmembrane region" description="Helical" evidence="11">
    <location>
        <begin position="471"/>
        <end position="489"/>
    </location>
</feature>
<feature type="transmembrane region" description="Helical" evidence="11">
    <location>
        <begin position="74"/>
        <end position="90"/>
    </location>
</feature>
<evidence type="ECO:0000256" key="8">
    <source>
        <dbReference type="ARBA" id="ARBA00023315"/>
    </source>
</evidence>
<comment type="subcellular location">
    <subcellularLocation>
        <location evidence="1">Membrane</location>
        <topology evidence="1">Multi-pass membrane protein</topology>
    </subcellularLocation>
</comment>
<evidence type="ECO:0000256" key="5">
    <source>
        <dbReference type="ARBA" id="ARBA00022692"/>
    </source>
</evidence>
<comment type="pathway">
    <text evidence="2">Lipid metabolism; phospholipid metabolism.</text>
</comment>
<proteinExistence type="inferred from homology"/>
<evidence type="ECO:0000256" key="9">
    <source>
        <dbReference type="ARBA" id="ARBA00025707"/>
    </source>
</evidence>
<gene>
    <name evidence="12" type="ORF">ANCCAN_07160</name>
</gene>
<evidence type="ECO:0000313" key="13">
    <source>
        <dbReference type="Proteomes" id="UP000252519"/>
    </source>
</evidence>
<evidence type="ECO:0000256" key="6">
    <source>
        <dbReference type="ARBA" id="ARBA00022989"/>
    </source>
</evidence>
<organism evidence="12 13">
    <name type="scientific">Ancylostoma caninum</name>
    <name type="common">Dog hookworm</name>
    <dbReference type="NCBI Taxonomy" id="29170"/>
    <lineage>
        <taxon>Eukaryota</taxon>
        <taxon>Metazoa</taxon>
        <taxon>Ecdysozoa</taxon>
        <taxon>Nematoda</taxon>
        <taxon>Chromadorea</taxon>
        <taxon>Rhabditida</taxon>
        <taxon>Rhabditina</taxon>
        <taxon>Rhabditomorpha</taxon>
        <taxon>Strongyloidea</taxon>
        <taxon>Ancylostomatidae</taxon>
        <taxon>Ancylostomatinae</taxon>
        <taxon>Ancylostoma</taxon>
    </lineage>
</organism>
<dbReference type="GO" id="GO:0006661">
    <property type="term" value="P:phosphatidylinositol biosynthetic process"/>
    <property type="evidence" value="ECO:0007669"/>
    <property type="project" value="TreeGrafter"/>
</dbReference>
<dbReference type="GO" id="GO:0044233">
    <property type="term" value="C:mitochondria-associated endoplasmic reticulum membrane contact site"/>
    <property type="evidence" value="ECO:0007669"/>
    <property type="project" value="TreeGrafter"/>
</dbReference>
<dbReference type="InterPro" id="IPR049941">
    <property type="entry name" value="LPLAT_7/PORCN-like"/>
</dbReference>
<sequence length="501" mass="57831">MSFPRSIVNFAAKEQSFHGLLSLEGSEGLFSPLPNLKMGFSILGLLSKDDWIYTGILVSSFLISWILRLQKNTFLLANAGGPIGFAMALLVLGKKIFYSVPMALFVAFCIKFAPKKHLTAIVFVSSFAYLMVIRYLHYFFDVDELASQANVVQLIMTLRVIGLAFEVSDFRHVKAHPESVTKPKRFLEAEPSFLEILNYFYHFAGLFTGPYYTYQMLLDSQDPVLISKWSPVPEIRERALRLCWSVPLFIIFNKLYPLDGLRSDAVWEMSFPYRMLYAAAVFVVFRTRVYSAWAVAESMCVTLGLGIYPTDSKPRTVVGPTDLEKYKELKGRSDTIYNSEAIVNLDIPEIEMSDGFRSGIRAWNKSVQSWLALYVHSRANRMYRVELTMFVSALWHGTYAGYFMSFLIVPMCASVEDIIFKYIPVDPVTKQRPAWFRYLYLFTLRCRGFDMLATGFLLKNFQDTHRFWSSLYYWLLVVTLPIYIFDKIYTFKRGSRTKKEL</sequence>
<feature type="transmembrane region" description="Helical" evidence="11">
    <location>
        <begin position="120"/>
        <end position="140"/>
    </location>
</feature>
<keyword evidence="5 11" id="KW-0812">Transmembrane</keyword>
<evidence type="ECO:0000256" key="2">
    <source>
        <dbReference type="ARBA" id="ARBA00005074"/>
    </source>
</evidence>
<reference evidence="12 13" key="1">
    <citation type="submission" date="2014-10" db="EMBL/GenBank/DDBJ databases">
        <title>Draft genome of the hookworm Ancylostoma caninum.</title>
        <authorList>
            <person name="Mitreva M."/>
        </authorList>
    </citation>
    <scope>NUCLEOTIDE SEQUENCE [LARGE SCALE GENOMIC DNA]</scope>
    <source>
        <strain evidence="12 13">Baltimore</strain>
    </source>
</reference>
<evidence type="ECO:0000256" key="11">
    <source>
        <dbReference type="SAM" id="Phobius"/>
    </source>
</evidence>
<dbReference type="Pfam" id="PF03062">
    <property type="entry name" value="MBOAT"/>
    <property type="match status" value="1"/>
</dbReference>
<protein>
    <recommendedName>
        <fullName evidence="10">Lysophospholipid acyltransferase 7</fullName>
    </recommendedName>
</protein>
<evidence type="ECO:0000256" key="7">
    <source>
        <dbReference type="ARBA" id="ARBA00023136"/>
    </source>
</evidence>
<dbReference type="Proteomes" id="UP000252519">
    <property type="component" value="Unassembled WGS sequence"/>
</dbReference>
<dbReference type="GO" id="GO:0016020">
    <property type="term" value="C:membrane"/>
    <property type="evidence" value="ECO:0007669"/>
    <property type="project" value="UniProtKB-SubCell"/>
</dbReference>
<dbReference type="PANTHER" id="PTHR13906">
    <property type="entry name" value="PORCUPINE"/>
    <property type="match status" value="1"/>
</dbReference>
<name>A0A368GR42_ANCCA</name>
<evidence type="ECO:0000256" key="1">
    <source>
        <dbReference type="ARBA" id="ARBA00004141"/>
    </source>
</evidence>
<evidence type="ECO:0000256" key="4">
    <source>
        <dbReference type="ARBA" id="ARBA00022679"/>
    </source>
</evidence>
<accession>A0A368GR42</accession>
<dbReference type="GO" id="GO:0030258">
    <property type="term" value="P:lipid modification"/>
    <property type="evidence" value="ECO:0007669"/>
    <property type="project" value="TreeGrafter"/>
</dbReference>
<keyword evidence="13" id="KW-1185">Reference proteome</keyword>
<dbReference type="EMBL" id="JOJR01000072">
    <property type="protein sequence ID" value="RCN46841.1"/>
    <property type="molecule type" value="Genomic_DNA"/>
</dbReference>
<comment type="similarity">
    <text evidence="3">Belongs to the membrane-bound acyltransferase family.</text>
</comment>
<dbReference type="GO" id="GO:0071617">
    <property type="term" value="F:lysophospholipid acyltransferase activity"/>
    <property type="evidence" value="ECO:0007669"/>
    <property type="project" value="TreeGrafter"/>
</dbReference>